<dbReference type="Gene3D" id="4.10.1000.10">
    <property type="entry name" value="Zinc finger, CCCH-type"/>
    <property type="match status" value="1"/>
</dbReference>
<organism evidence="10 11">
    <name type="scientific">Albugo candida</name>
    <dbReference type="NCBI Taxonomy" id="65357"/>
    <lineage>
        <taxon>Eukaryota</taxon>
        <taxon>Sar</taxon>
        <taxon>Stramenopiles</taxon>
        <taxon>Oomycota</taxon>
        <taxon>Peronosporomycetes</taxon>
        <taxon>Albuginales</taxon>
        <taxon>Albuginaceae</taxon>
        <taxon>Albugo</taxon>
    </lineage>
</organism>
<dbReference type="PROSITE" id="PS50103">
    <property type="entry name" value="ZF_C3H1"/>
    <property type="match status" value="1"/>
</dbReference>
<dbReference type="AlphaFoldDB" id="A0A024GRC2"/>
<feature type="zinc finger region" description="C3H1-type" evidence="6">
    <location>
        <begin position="438"/>
        <end position="465"/>
    </location>
</feature>
<dbReference type="InterPro" id="IPR041367">
    <property type="entry name" value="Znf-CCCH_4"/>
</dbReference>
<keyword evidence="3 6" id="KW-0863">Zinc-finger</keyword>
<feature type="repeat" description="Pumilio" evidence="5">
    <location>
        <begin position="732"/>
        <end position="768"/>
    </location>
</feature>
<dbReference type="InterPro" id="IPR016024">
    <property type="entry name" value="ARM-type_fold"/>
</dbReference>
<feature type="repeat" description="Pumilio" evidence="5">
    <location>
        <begin position="804"/>
        <end position="841"/>
    </location>
</feature>
<name>A0A024GRC2_9STRA</name>
<evidence type="ECO:0000313" key="11">
    <source>
        <dbReference type="Proteomes" id="UP000053237"/>
    </source>
</evidence>
<dbReference type="STRING" id="65357.A0A024GRC2"/>
<keyword evidence="11" id="KW-1185">Reference proteome</keyword>
<dbReference type="InterPro" id="IPR001313">
    <property type="entry name" value="Pumilio_RNA-bd_rpt"/>
</dbReference>
<feature type="repeat" description="Pumilio" evidence="5">
    <location>
        <begin position="576"/>
        <end position="611"/>
    </location>
</feature>
<evidence type="ECO:0000259" key="8">
    <source>
        <dbReference type="PROSITE" id="PS50103"/>
    </source>
</evidence>
<dbReference type="Pfam" id="PF00806">
    <property type="entry name" value="PUF"/>
    <property type="match status" value="1"/>
</dbReference>
<dbReference type="Gene3D" id="1.25.10.10">
    <property type="entry name" value="Leucine-rich Repeat Variant"/>
    <property type="match status" value="1"/>
</dbReference>
<dbReference type="PROSITE" id="PS50302">
    <property type="entry name" value="PUM"/>
    <property type="match status" value="6"/>
</dbReference>
<dbReference type="PANTHER" id="PTHR12537">
    <property type="entry name" value="RNA BINDING PROTEIN PUMILIO-RELATED"/>
    <property type="match status" value="1"/>
</dbReference>
<evidence type="ECO:0000256" key="3">
    <source>
        <dbReference type="ARBA" id="ARBA00022771"/>
    </source>
</evidence>
<dbReference type="GO" id="GO:0010608">
    <property type="term" value="P:post-transcriptional regulation of gene expression"/>
    <property type="evidence" value="ECO:0007669"/>
    <property type="project" value="TreeGrafter"/>
</dbReference>
<dbReference type="PROSITE" id="PS50303">
    <property type="entry name" value="PUM_HD"/>
    <property type="match status" value="1"/>
</dbReference>
<dbReference type="EMBL" id="CAIX01000291">
    <property type="protein sequence ID" value="CCI49339.1"/>
    <property type="molecule type" value="Genomic_DNA"/>
</dbReference>
<keyword evidence="2" id="KW-0677">Repeat</keyword>
<feature type="compositionally biased region" description="Polar residues" evidence="7">
    <location>
        <begin position="68"/>
        <end position="81"/>
    </location>
</feature>
<feature type="region of interest" description="Disordered" evidence="7">
    <location>
        <begin position="42"/>
        <end position="99"/>
    </location>
</feature>
<feature type="domain" description="PUM-HD" evidence="9">
    <location>
        <begin position="518"/>
        <end position="867"/>
    </location>
</feature>
<dbReference type="Pfam" id="PF18044">
    <property type="entry name" value="zf-CCCH_4"/>
    <property type="match status" value="1"/>
</dbReference>
<dbReference type="Proteomes" id="UP000053237">
    <property type="component" value="Unassembled WGS sequence"/>
</dbReference>
<evidence type="ECO:0008006" key="12">
    <source>
        <dbReference type="Google" id="ProtNLM"/>
    </source>
</evidence>
<evidence type="ECO:0000256" key="6">
    <source>
        <dbReference type="PROSITE-ProRule" id="PRU00723"/>
    </source>
</evidence>
<dbReference type="SUPFAM" id="SSF48371">
    <property type="entry name" value="ARM repeat"/>
    <property type="match status" value="1"/>
</dbReference>
<dbReference type="InParanoid" id="A0A024GRC2"/>
<dbReference type="SMART" id="SM00356">
    <property type="entry name" value="ZnF_C3H1"/>
    <property type="match status" value="1"/>
</dbReference>
<dbReference type="InterPro" id="IPR033133">
    <property type="entry name" value="PUM-HD"/>
</dbReference>
<keyword evidence="1 6" id="KW-0479">Metal-binding</keyword>
<dbReference type="InterPro" id="IPR033712">
    <property type="entry name" value="Pumilio_RNA-bd"/>
</dbReference>
<protein>
    <recommendedName>
        <fullName evidence="12">C3H1-type domain-containing protein</fullName>
    </recommendedName>
</protein>
<feature type="compositionally biased region" description="Polar residues" evidence="7">
    <location>
        <begin position="300"/>
        <end position="309"/>
    </location>
</feature>
<evidence type="ECO:0000256" key="7">
    <source>
        <dbReference type="SAM" id="MobiDB-lite"/>
    </source>
</evidence>
<dbReference type="SMART" id="SM00025">
    <property type="entry name" value="Pumilio"/>
    <property type="match status" value="8"/>
</dbReference>
<dbReference type="PANTHER" id="PTHR12537:SF13">
    <property type="entry name" value="PUMILIO HOMOLOGY DOMAIN FAMILY MEMBER 4"/>
    <property type="match status" value="1"/>
</dbReference>
<feature type="domain" description="C3H1-type" evidence="8">
    <location>
        <begin position="438"/>
        <end position="465"/>
    </location>
</feature>
<dbReference type="InterPro" id="IPR036855">
    <property type="entry name" value="Znf_CCCH_sf"/>
</dbReference>
<dbReference type="SUPFAM" id="SSF90229">
    <property type="entry name" value="CCCH zinc finger"/>
    <property type="match status" value="1"/>
</dbReference>
<dbReference type="GO" id="GO:0005737">
    <property type="term" value="C:cytoplasm"/>
    <property type="evidence" value="ECO:0007669"/>
    <property type="project" value="TreeGrafter"/>
</dbReference>
<accession>A0A024GRC2</accession>
<evidence type="ECO:0000256" key="1">
    <source>
        <dbReference type="ARBA" id="ARBA00022723"/>
    </source>
</evidence>
<reference evidence="10 11" key="1">
    <citation type="submission" date="2012-05" db="EMBL/GenBank/DDBJ databases">
        <title>Recombination and specialization in a pathogen metapopulation.</title>
        <authorList>
            <person name="Gardiner A."/>
            <person name="Kemen E."/>
            <person name="Schultz-Larsen T."/>
            <person name="MacLean D."/>
            <person name="Van Oosterhout C."/>
            <person name="Jones J.D.G."/>
        </authorList>
    </citation>
    <scope>NUCLEOTIDE SEQUENCE [LARGE SCALE GENOMIC DNA]</scope>
    <source>
        <strain evidence="10 11">Ac Nc2</strain>
    </source>
</reference>
<feature type="repeat" description="Pumilio" evidence="5">
    <location>
        <begin position="696"/>
        <end position="731"/>
    </location>
</feature>
<feature type="repeat" description="Pumilio" evidence="5">
    <location>
        <begin position="539"/>
        <end position="575"/>
    </location>
</feature>
<feature type="compositionally biased region" description="Polar residues" evidence="7">
    <location>
        <begin position="89"/>
        <end position="99"/>
    </location>
</feature>
<evidence type="ECO:0000313" key="10">
    <source>
        <dbReference type="EMBL" id="CCI49339.1"/>
    </source>
</evidence>
<proteinExistence type="predicted"/>
<dbReference type="InterPro" id="IPR000571">
    <property type="entry name" value="Znf_CCCH"/>
</dbReference>
<dbReference type="GO" id="GO:0003729">
    <property type="term" value="F:mRNA binding"/>
    <property type="evidence" value="ECO:0007669"/>
    <property type="project" value="TreeGrafter"/>
</dbReference>
<dbReference type="OrthoDB" id="668540at2759"/>
<gene>
    <name evidence="10" type="ORF">BN9_106530</name>
</gene>
<dbReference type="Pfam" id="PF22493">
    <property type="entry name" value="PUF_NOP9"/>
    <property type="match status" value="1"/>
</dbReference>
<evidence type="ECO:0000256" key="5">
    <source>
        <dbReference type="PROSITE-ProRule" id="PRU00317"/>
    </source>
</evidence>
<comment type="caution">
    <text evidence="10">The sequence shown here is derived from an EMBL/GenBank/DDBJ whole genome shotgun (WGS) entry which is preliminary data.</text>
</comment>
<evidence type="ECO:0000256" key="2">
    <source>
        <dbReference type="ARBA" id="ARBA00022737"/>
    </source>
</evidence>
<evidence type="ECO:0000259" key="9">
    <source>
        <dbReference type="PROSITE" id="PS50303"/>
    </source>
</evidence>
<dbReference type="InterPro" id="IPR011989">
    <property type="entry name" value="ARM-like"/>
</dbReference>
<evidence type="ECO:0000256" key="4">
    <source>
        <dbReference type="ARBA" id="ARBA00022833"/>
    </source>
</evidence>
<dbReference type="GO" id="GO:0008270">
    <property type="term" value="F:zinc ion binding"/>
    <property type="evidence" value="ECO:0007669"/>
    <property type="project" value="UniProtKB-KW"/>
</dbReference>
<feature type="repeat" description="Pumilio" evidence="5">
    <location>
        <begin position="660"/>
        <end position="695"/>
    </location>
</feature>
<dbReference type="CDD" id="cd07920">
    <property type="entry name" value="Pumilio"/>
    <property type="match status" value="1"/>
</dbReference>
<sequence length="901" mass="100824">MAPSSMNSSDHTTLPINTLDKTLASSKHFEMVYNTRTKHRTNGMEECSTNSTEIEDDDLKEEDRNGFGRTQQKHPTSQIPSRENHFSDDQYTYTEDGTNETRLSLSSPNFFAFGNGTNSLFAPVPYTTTSPAKPIPHPSSLNAPPTRSTSLKSLLHEGTHSNRSTSSSSFSSSFLELEPTQSKKALNTLKSGNLMESIAINHNPRKNSIEMFLSQSPSQALGSHFLKLNLKDEKAHTDSIPSHTTQNGDTASTHVSKACVSTSQSSIYLPPTFSLDGNLSHSTRGSDLTTHASHLPGTQAHLQDTSQRTSLNPVNEWTDEPADVRLFHYEPNYDPTQYNRSLDHDYPNTMEAYPFPVVPWNLNPANFPPPFAPVPSHLTRSFHENYDLNTAMPYPVRIRPNASMLSTPSIDSYRRVPVPTFVNTLPHPNMIHINRLPPCNLKICKFYLQGHCRLGNKCRYAHGPTPQNMYAMQSPVPLPSCMVPDAPGMYPNAIEESIEMYPNVSRKDSNGMPRVSTTRSGPLSANTLGCNLSAISEEDIKGRVYSMSKDQNGCRLLQEQLEYDDRKVLWQIIFQESLDHLPEMMVDPFGNYLFQKLIARADEWQRLAIVRAVCPHLMAAALNLHGTRSVQKVVEICANTKSEHSNEENGMDLSELVVEALKDDAVRLCIDSNGNHVIQRALQYFQSKSTQFIFDAVSRECTTVGTHRHGCCVLQRCLDAANTLQKKELIAQVENHAMKLMQDPYGNYVVQYVLDACTAEEAIGIMIKPLGHVFELSVQKFSSNVVEKCLEKAPERIRRRYVEELIGCAKMQRLLQDQFANYVVQRALCVCAESQCMALVTAICPHLNAMKNSSNGRRITARIAKRFPQMDLEVATAMESNPMDKQVDHLGVCCVPRLQIA</sequence>
<feature type="region of interest" description="Disordered" evidence="7">
    <location>
        <begin position="284"/>
        <end position="309"/>
    </location>
</feature>
<keyword evidence="4 6" id="KW-0862">Zinc</keyword>
<dbReference type="FunFam" id="1.25.10.10:FF:000237">
    <property type="entry name" value="Pumilio homolog 9"/>
    <property type="match status" value="1"/>
</dbReference>